<evidence type="ECO:0000313" key="1">
    <source>
        <dbReference type="EMBL" id="MPL66671.1"/>
    </source>
</evidence>
<accession>A0A644TLT2</accession>
<name>A0A644TLT2_9ZZZZ</name>
<gene>
    <name evidence="1" type="ORF">SDC9_12358</name>
</gene>
<sequence length="220" mass="23583">MKKIKVLFLISSLLVTATLINSCDKEDTKPIVPVVEHITGTQSTYGNVGAQVTVAAGAVEGVGEITGTVTENVNGVSTVNLSATVTDDFILQLVNNVGGFTVVGNNVTAPTLKIKATSEGFESIQGFDPGILVKFDSEVGDKYNTAWGNVRTVTHKSTTNDYYWDGMNIKVLKVEEPKSSDGVTKIIYYANHNWGIVGVEFVFETGNSLKFPVELTPSSK</sequence>
<dbReference type="AlphaFoldDB" id="A0A644TLT2"/>
<protein>
    <submittedName>
        <fullName evidence="1">Uncharacterized protein</fullName>
    </submittedName>
</protein>
<dbReference type="EMBL" id="VSSQ01000033">
    <property type="protein sequence ID" value="MPL66671.1"/>
    <property type="molecule type" value="Genomic_DNA"/>
</dbReference>
<comment type="caution">
    <text evidence="1">The sequence shown here is derived from an EMBL/GenBank/DDBJ whole genome shotgun (WGS) entry which is preliminary data.</text>
</comment>
<proteinExistence type="predicted"/>
<reference evidence="1" key="1">
    <citation type="submission" date="2019-08" db="EMBL/GenBank/DDBJ databases">
        <authorList>
            <person name="Kucharzyk K."/>
            <person name="Murdoch R.W."/>
            <person name="Higgins S."/>
            <person name="Loffler F."/>
        </authorList>
    </citation>
    <scope>NUCLEOTIDE SEQUENCE</scope>
</reference>
<organism evidence="1">
    <name type="scientific">bioreactor metagenome</name>
    <dbReference type="NCBI Taxonomy" id="1076179"/>
    <lineage>
        <taxon>unclassified sequences</taxon>
        <taxon>metagenomes</taxon>
        <taxon>ecological metagenomes</taxon>
    </lineage>
</organism>